<evidence type="ECO:0000256" key="4">
    <source>
        <dbReference type="ARBA" id="ARBA00022989"/>
    </source>
</evidence>
<dbReference type="Pfam" id="PF12698">
    <property type="entry name" value="ABC2_membrane_3"/>
    <property type="match status" value="1"/>
</dbReference>
<feature type="domain" description="ABC-2 type transporter transmembrane" evidence="7">
    <location>
        <begin position="19"/>
        <end position="387"/>
    </location>
</feature>
<evidence type="ECO:0000313" key="9">
    <source>
        <dbReference type="Proteomes" id="UP000310541"/>
    </source>
</evidence>
<proteinExistence type="predicted"/>
<feature type="transmembrane region" description="Helical" evidence="6">
    <location>
        <begin position="273"/>
        <end position="301"/>
    </location>
</feature>
<dbReference type="InterPro" id="IPR013525">
    <property type="entry name" value="ABC2_TM"/>
</dbReference>
<dbReference type="GO" id="GO:0005886">
    <property type="term" value="C:plasma membrane"/>
    <property type="evidence" value="ECO:0007669"/>
    <property type="project" value="UniProtKB-SubCell"/>
</dbReference>
<evidence type="ECO:0000256" key="5">
    <source>
        <dbReference type="ARBA" id="ARBA00023136"/>
    </source>
</evidence>
<organism evidence="8 9">
    <name type="scientific">Guptibacillus hwajinpoensis</name>
    <dbReference type="NCBI Taxonomy" id="208199"/>
    <lineage>
        <taxon>Bacteria</taxon>
        <taxon>Bacillati</taxon>
        <taxon>Bacillota</taxon>
        <taxon>Bacilli</taxon>
        <taxon>Bacillales</taxon>
        <taxon>Guptibacillaceae</taxon>
        <taxon>Guptibacillus</taxon>
    </lineage>
</organism>
<feature type="transmembrane region" description="Helical" evidence="6">
    <location>
        <begin position="368"/>
        <end position="390"/>
    </location>
</feature>
<evidence type="ECO:0000256" key="1">
    <source>
        <dbReference type="ARBA" id="ARBA00004651"/>
    </source>
</evidence>
<evidence type="ECO:0000256" key="3">
    <source>
        <dbReference type="ARBA" id="ARBA00022692"/>
    </source>
</evidence>
<evidence type="ECO:0000256" key="2">
    <source>
        <dbReference type="ARBA" id="ARBA00022475"/>
    </source>
</evidence>
<evidence type="ECO:0000313" key="8">
    <source>
        <dbReference type="EMBL" id="TKD68678.1"/>
    </source>
</evidence>
<name>A0A4V5Q119_9BACL</name>
<feature type="transmembrane region" description="Helical" evidence="6">
    <location>
        <begin position="20"/>
        <end position="42"/>
    </location>
</feature>
<dbReference type="GO" id="GO:0140359">
    <property type="term" value="F:ABC-type transporter activity"/>
    <property type="evidence" value="ECO:0007669"/>
    <property type="project" value="InterPro"/>
</dbReference>
<keyword evidence="3 6" id="KW-0812">Transmembrane</keyword>
<dbReference type="PANTHER" id="PTHR30294">
    <property type="entry name" value="MEMBRANE COMPONENT OF ABC TRANSPORTER YHHJ-RELATED"/>
    <property type="match status" value="1"/>
</dbReference>
<comment type="caution">
    <text evidence="8">The sequence shown here is derived from an EMBL/GenBank/DDBJ whole genome shotgun (WGS) entry which is preliminary data.</text>
</comment>
<comment type="subcellular location">
    <subcellularLocation>
        <location evidence="1">Cell membrane</location>
        <topology evidence="1">Multi-pass membrane protein</topology>
    </subcellularLocation>
</comment>
<feature type="transmembrane region" description="Helical" evidence="6">
    <location>
        <begin position="313"/>
        <end position="332"/>
    </location>
</feature>
<gene>
    <name evidence="8" type="ORF">FBF83_15855</name>
</gene>
<keyword evidence="2" id="KW-1003">Cell membrane</keyword>
<reference evidence="8 9" key="1">
    <citation type="submission" date="2019-04" db="EMBL/GenBank/DDBJ databases">
        <title>Genome sequence of Bacillus hwajinpoensis strain Y2.</title>
        <authorList>
            <person name="Fair J.L."/>
            <person name="Maclea K.S."/>
        </authorList>
    </citation>
    <scope>NUCLEOTIDE SEQUENCE [LARGE SCALE GENOMIC DNA]</scope>
    <source>
        <strain evidence="8 9">Y2</strain>
    </source>
</reference>
<feature type="transmembrane region" description="Helical" evidence="6">
    <location>
        <begin position="227"/>
        <end position="253"/>
    </location>
</feature>
<dbReference type="OrthoDB" id="9768837at2"/>
<dbReference type="AlphaFoldDB" id="A0A4V5Q119"/>
<keyword evidence="4 6" id="KW-1133">Transmembrane helix</keyword>
<dbReference type="InterPro" id="IPR051449">
    <property type="entry name" value="ABC-2_transporter_component"/>
</dbReference>
<evidence type="ECO:0000259" key="7">
    <source>
        <dbReference type="Pfam" id="PF12698"/>
    </source>
</evidence>
<protein>
    <submittedName>
        <fullName evidence="8">ABC transporter permease</fullName>
    </submittedName>
</protein>
<dbReference type="Proteomes" id="UP000310541">
    <property type="component" value="Unassembled WGS sequence"/>
</dbReference>
<evidence type="ECO:0000256" key="6">
    <source>
        <dbReference type="SAM" id="Phobius"/>
    </source>
</evidence>
<keyword evidence="5 6" id="KW-0472">Membrane</keyword>
<accession>A0A4V5Q119</accession>
<dbReference type="RefSeq" id="WP_136948124.1">
    <property type="nucleotide sequence ID" value="NZ_SWFM01000005.1"/>
</dbReference>
<dbReference type="EMBL" id="SWFM01000005">
    <property type="protein sequence ID" value="TKD68678.1"/>
    <property type="molecule type" value="Genomic_DNA"/>
</dbReference>
<sequence>MNKFLIVLSRTYLNRLKSKAFIVTTVITLLMIFLITNISTIIDRFDTSEEDQVGVVTTSNYFPMLQAQLDKMESNLVLKPFEGTEKEAQQAIEEGELDSYLILDENEAGEPTAVYKAETVAEQITPQLLESALQQVKSSIAAESAGVTQKQLLEIDQPVQFEKVALEKGAKTEEELNQARVFVYVLLFVIYFSVIFYGNMVAVEVATEKSSRVMEILISSVSPVKQMFGKILGIALLGLTQYTIIILSGYLFMQLQDEEVSQTGFLSFLDFSNLTVSLVVYAIVFFVLGYLLYATILAMVGSLVSRAEEVQQLIMPIQFLIIIAFFIAMFGLGTPSSPFVTIASYIPFFTPVVMFLRVGMLAIPFWEVAISLALLIGTIIVFGILGARVYRGGVLMYGKSSSLKDIGKALKLSRKER</sequence>
<feature type="transmembrane region" description="Helical" evidence="6">
    <location>
        <begin position="181"/>
        <end position="206"/>
    </location>
</feature>
<dbReference type="PANTHER" id="PTHR30294:SF29">
    <property type="entry name" value="MULTIDRUG ABC TRANSPORTER PERMEASE YBHS-RELATED"/>
    <property type="match status" value="1"/>
</dbReference>
<feature type="transmembrane region" description="Helical" evidence="6">
    <location>
        <begin position="338"/>
        <end position="356"/>
    </location>
</feature>